<gene>
    <name evidence="1" type="ORF">QAD02_003925</name>
</gene>
<protein>
    <submittedName>
        <fullName evidence="1">Uncharacterized protein</fullName>
    </submittedName>
</protein>
<comment type="caution">
    <text evidence="1">The sequence shown here is derived from an EMBL/GenBank/DDBJ whole genome shotgun (WGS) entry which is preliminary data.</text>
</comment>
<name>A0ACC2NNE6_9HYME</name>
<evidence type="ECO:0000313" key="2">
    <source>
        <dbReference type="Proteomes" id="UP001239111"/>
    </source>
</evidence>
<proteinExistence type="predicted"/>
<organism evidence="1 2">
    <name type="scientific">Eretmocerus hayati</name>
    <dbReference type="NCBI Taxonomy" id="131215"/>
    <lineage>
        <taxon>Eukaryota</taxon>
        <taxon>Metazoa</taxon>
        <taxon>Ecdysozoa</taxon>
        <taxon>Arthropoda</taxon>
        <taxon>Hexapoda</taxon>
        <taxon>Insecta</taxon>
        <taxon>Pterygota</taxon>
        <taxon>Neoptera</taxon>
        <taxon>Endopterygota</taxon>
        <taxon>Hymenoptera</taxon>
        <taxon>Apocrita</taxon>
        <taxon>Proctotrupomorpha</taxon>
        <taxon>Chalcidoidea</taxon>
        <taxon>Aphelinidae</taxon>
        <taxon>Aphelininae</taxon>
        <taxon>Eretmocerus</taxon>
    </lineage>
</organism>
<dbReference type="EMBL" id="CM056743">
    <property type="protein sequence ID" value="KAJ8672666.1"/>
    <property type="molecule type" value="Genomic_DNA"/>
</dbReference>
<accession>A0ACC2NNE6</accession>
<evidence type="ECO:0000313" key="1">
    <source>
        <dbReference type="EMBL" id="KAJ8672666.1"/>
    </source>
</evidence>
<reference evidence="1" key="1">
    <citation type="submission" date="2023-04" db="EMBL/GenBank/DDBJ databases">
        <title>A chromosome-level genome assembly of the parasitoid wasp Eretmocerus hayati.</title>
        <authorList>
            <person name="Zhong Y."/>
            <person name="Liu S."/>
            <person name="Liu Y."/>
        </authorList>
    </citation>
    <scope>NUCLEOTIDE SEQUENCE</scope>
    <source>
        <strain evidence="1">ZJU_SS_LIU_2023</strain>
    </source>
</reference>
<sequence length="490" mass="54770">MQSDSSPTCAVIYIKKGVGKFPSDMLMTLPMRFLGPPDENQQRCVKMLEGPHESGDVELIKGIIGNKAPIPEAWIWMECKVLKYCKNSAEASAFIKARKQGNVEQNNNNAVAPPSTLRSKAPSAQSSLFDVPRLVHHPKVAATATPDVTPLQVPDDTNLPDVSREETVTNNEASDTPTSDEVTQHQPKETSLLQETTLDAIVNSITREIKLLILKPLSGTKLNNSRYWISAVSCFKFLLSLELYHLKFLIPDLSNQITNLSKYVENKLPGLESKVTIMETDLNELKTFVVEQRKLAFNENILTFNDFVQKYGLKLPFQSIEEFENFNEQLVVKDPNTQDVSDANIFKDLKTHIVTTVVNRTDMKVSCRHVFRKFTAKPVLDNVTAENQSPDGDKRILKDTHFYRCLEDAFIHIFGADVQTDLPKVIQTIINCGRDWGGRGKRKSGENTRRSKKKSNVVNDAIIDGDNDLMIVQAADGNPINVPTADGGED</sequence>
<dbReference type="Proteomes" id="UP001239111">
    <property type="component" value="Chromosome 3"/>
</dbReference>
<keyword evidence="2" id="KW-1185">Reference proteome</keyword>